<accession>A0A6A4SFC7</accession>
<reference evidence="2 3" key="1">
    <citation type="submission" date="2019-06" db="EMBL/GenBank/DDBJ databases">
        <title>Draft genomes of female and male turbot (Scophthalmus maximus).</title>
        <authorList>
            <person name="Xu H."/>
            <person name="Xu X.-W."/>
            <person name="Shao C."/>
            <person name="Chen S."/>
        </authorList>
    </citation>
    <scope>NUCLEOTIDE SEQUENCE [LARGE SCALE GENOMIC DNA]</scope>
    <source>
        <strain evidence="2">Ysfricsl-2016a</strain>
        <tissue evidence="2">Blood</tissue>
    </source>
</reference>
<name>A0A6A4SFC7_SCOMX</name>
<dbReference type="AlphaFoldDB" id="A0A6A4SFC7"/>
<keyword evidence="1" id="KW-0472">Membrane</keyword>
<proteinExistence type="predicted"/>
<keyword evidence="1" id="KW-0812">Transmembrane</keyword>
<dbReference type="EMBL" id="VEVO01000015">
    <property type="protein sequence ID" value="KAF0030928.1"/>
    <property type="molecule type" value="Genomic_DNA"/>
</dbReference>
<keyword evidence="1" id="KW-1133">Transmembrane helix</keyword>
<comment type="caution">
    <text evidence="2">The sequence shown here is derived from an EMBL/GenBank/DDBJ whole genome shotgun (WGS) entry which is preliminary data.</text>
</comment>
<evidence type="ECO:0000313" key="3">
    <source>
        <dbReference type="Proteomes" id="UP000438429"/>
    </source>
</evidence>
<evidence type="ECO:0000313" key="2">
    <source>
        <dbReference type="EMBL" id="KAF0030928.1"/>
    </source>
</evidence>
<evidence type="ECO:0000256" key="1">
    <source>
        <dbReference type="SAM" id="Phobius"/>
    </source>
</evidence>
<protein>
    <submittedName>
        <fullName evidence="2">Uncharacterized protein</fullName>
    </submittedName>
</protein>
<sequence length="115" mass="12986">MNEPMEPKKEEVTQDIKITDLLQHGPDIEDQDETKKTSRSNRQRTFKKTTGLCSVAVILSLFLMFLVCGLICAYSDNWATCLGLLRVRRVSPLIHMADDALISLQIKAEKSPSLH</sequence>
<gene>
    <name evidence="2" type="ORF">F2P81_017659</name>
</gene>
<organism evidence="2 3">
    <name type="scientific">Scophthalmus maximus</name>
    <name type="common">Turbot</name>
    <name type="synonym">Psetta maxima</name>
    <dbReference type="NCBI Taxonomy" id="52904"/>
    <lineage>
        <taxon>Eukaryota</taxon>
        <taxon>Metazoa</taxon>
        <taxon>Chordata</taxon>
        <taxon>Craniata</taxon>
        <taxon>Vertebrata</taxon>
        <taxon>Euteleostomi</taxon>
        <taxon>Actinopterygii</taxon>
        <taxon>Neopterygii</taxon>
        <taxon>Teleostei</taxon>
        <taxon>Neoteleostei</taxon>
        <taxon>Acanthomorphata</taxon>
        <taxon>Carangaria</taxon>
        <taxon>Pleuronectiformes</taxon>
        <taxon>Pleuronectoidei</taxon>
        <taxon>Scophthalmidae</taxon>
        <taxon>Scophthalmus</taxon>
    </lineage>
</organism>
<feature type="transmembrane region" description="Helical" evidence="1">
    <location>
        <begin position="49"/>
        <end position="74"/>
    </location>
</feature>
<dbReference type="Proteomes" id="UP000438429">
    <property type="component" value="Unassembled WGS sequence"/>
</dbReference>